<reference evidence="2" key="1">
    <citation type="journal article" date="2019" name="Int. J. Syst. Evol. Microbiol.">
        <title>The Global Catalogue of Microorganisms (GCM) 10K type strain sequencing project: providing services to taxonomists for standard genome sequencing and annotation.</title>
        <authorList>
            <consortium name="The Broad Institute Genomics Platform"/>
            <consortium name="The Broad Institute Genome Sequencing Center for Infectious Disease"/>
            <person name="Wu L."/>
            <person name="Ma J."/>
        </authorList>
    </citation>
    <scope>NUCLEOTIDE SEQUENCE [LARGE SCALE GENOMIC DNA]</scope>
    <source>
        <strain evidence="2">JCM 9687</strain>
    </source>
</reference>
<keyword evidence="2" id="KW-1185">Reference proteome</keyword>
<name>A0ABP6RU89_9PSEU</name>
<proteinExistence type="predicted"/>
<accession>A0ABP6RU89</accession>
<sequence>MRRSPSLTLSLVREERTLLHELVDKLPDDRLGQAVSLLEKLVSVSLRRNFKTDDKPEPQDQRWN</sequence>
<evidence type="ECO:0000313" key="2">
    <source>
        <dbReference type="Proteomes" id="UP001500483"/>
    </source>
</evidence>
<protein>
    <submittedName>
        <fullName evidence="1">Uncharacterized protein</fullName>
    </submittedName>
</protein>
<gene>
    <name evidence="1" type="ORF">GCM10020366_35760</name>
</gene>
<dbReference type="EMBL" id="BAAAYK010000038">
    <property type="protein sequence ID" value="GAA3359498.1"/>
    <property type="molecule type" value="Genomic_DNA"/>
</dbReference>
<comment type="caution">
    <text evidence="1">The sequence shown here is derived from an EMBL/GenBank/DDBJ whole genome shotgun (WGS) entry which is preliminary data.</text>
</comment>
<evidence type="ECO:0000313" key="1">
    <source>
        <dbReference type="EMBL" id="GAA3359498.1"/>
    </source>
</evidence>
<organism evidence="1 2">
    <name type="scientific">Saccharopolyspora gregorii</name>
    <dbReference type="NCBI Taxonomy" id="33914"/>
    <lineage>
        <taxon>Bacteria</taxon>
        <taxon>Bacillati</taxon>
        <taxon>Actinomycetota</taxon>
        <taxon>Actinomycetes</taxon>
        <taxon>Pseudonocardiales</taxon>
        <taxon>Pseudonocardiaceae</taxon>
        <taxon>Saccharopolyspora</taxon>
    </lineage>
</organism>
<dbReference type="Proteomes" id="UP001500483">
    <property type="component" value="Unassembled WGS sequence"/>
</dbReference>